<sequence>MQKLTFASLLALAFAGLSHAAINDPCSANGTPGVCLTTTVCSSGGGTSRAGFCPNDPTNVQCCSKTCSTNGVCRFTSSCASGNTLTGLCPGPSTFRCCLPSSSACVPALNTATIDHIKSSEGFVPRPAPDPIGLPTVGYGHLCQTTGCAEVPYSFPLTTSTAHSLLISDLRTYQTCIARDINDSVRLNSNQFGALVSWAFNVGCTNTGSSTLIRRLNAGEAPNTVAAEELPKWNRAGGQVLPGLTARRAREVTLFRTASSTIVHPC</sequence>
<protein>
    <submittedName>
        <fullName evidence="8">Lysozyme</fullName>
    </submittedName>
</protein>
<proteinExistence type="inferred from homology"/>
<dbReference type="InterPro" id="IPR033907">
    <property type="entry name" value="Endolysin_autolysin"/>
</dbReference>
<dbReference type="GO" id="GO:0009253">
    <property type="term" value="P:peptidoglycan catabolic process"/>
    <property type="evidence" value="ECO:0007669"/>
    <property type="project" value="InterPro"/>
</dbReference>
<keyword evidence="7" id="KW-0732">Signal</keyword>
<dbReference type="OrthoDB" id="2251794at2759"/>
<evidence type="ECO:0000256" key="1">
    <source>
        <dbReference type="ARBA" id="ARBA00000632"/>
    </source>
</evidence>
<dbReference type="GO" id="GO:0003796">
    <property type="term" value="F:lysozyme activity"/>
    <property type="evidence" value="ECO:0007669"/>
    <property type="project" value="UniProtKB-EC"/>
</dbReference>
<dbReference type="GO" id="GO:0016998">
    <property type="term" value="P:cell wall macromolecule catabolic process"/>
    <property type="evidence" value="ECO:0007669"/>
    <property type="project" value="InterPro"/>
</dbReference>
<evidence type="ECO:0000313" key="8">
    <source>
        <dbReference type="EMBL" id="TFK22934.1"/>
    </source>
</evidence>
<dbReference type="AlphaFoldDB" id="A0A5C3KRA1"/>
<name>A0A5C3KRA1_COPMA</name>
<dbReference type="HAMAP" id="MF_04110">
    <property type="entry name" value="ENDOLYSIN_T4"/>
    <property type="match status" value="1"/>
</dbReference>
<keyword evidence="4" id="KW-0378">Hydrolase</keyword>
<evidence type="ECO:0000256" key="6">
    <source>
        <dbReference type="ARBA" id="ARBA00023295"/>
    </source>
</evidence>
<keyword evidence="3" id="KW-0081">Bacteriolytic enzyme</keyword>
<evidence type="ECO:0000256" key="7">
    <source>
        <dbReference type="SAM" id="SignalP"/>
    </source>
</evidence>
<dbReference type="InterPro" id="IPR023347">
    <property type="entry name" value="Lysozyme_dom_sf"/>
</dbReference>
<dbReference type="GO" id="GO:0042742">
    <property type="term" value="P:defense response to bacterium"/>
    <property type="evidence" value="ECO:0007669"/>
    <property type="project" value="UniProtKB-KW"/>
</dbReference>
<dbReference type="PANTHER" id="PTHR38107">
    <property type="match status" value="1"/>
</dbReference>
<evidence type="ECO:0000313" key="9">
    <source>
        <dbReference type="Proteomes" id="UP000307440"/>
    </source>
</evidence>
<dbReference type="InterPro" id="IPR034690">
    <property type="entry name" value="Endolysin_T4_type"/>
</dbReference>
<dbReference type="EMBL" id="ML210229">
    <property type="protein sequence ID" value="TFK22934.1"/>
    <property type="molecule type" value="Genomic_DNA"/>
</dbReference>
<dbReference type="InterPro" id="IPR002196">
    <property type="entry name" value="Glyco_hydro_24"/>
</dbReference>
<feature type="chain" id="PRO_5023081416" evidence="7">
    <location>
        <begin position="21"/>
        <end position="266"/>
    </location>
</feature>
<dbReference type="SUPFAM" id="SSF53955">
    <property type="entry name" value="Lysozyme-like"/>
    <property type="match status" value="1"/>
</dbReference>
<dbReference type="STRING" id="230819.A0A5C3KRA1"/>
<feature type="signal peptide" evidence="7">
    <location>
        <begin position="1"/>
        <end position="20"/>
    </location>
</feature>
<dbReference type="GO" id="GO:0031640">
    <property type="term" value="P:killing of cells of another organism"/>
    <property type="evidence" value="ECO:0007669"/>
    <property type="project" value="UniProtKB-KW"/>
</dbReference>
<evidence type="ECO:0000256" key="3">
    <source>
        <dbReference type="ARBA" id="ARBA00022638"/>
    </source>
</evidence>
<dbReference type="InterPro" id="IPR023346">
    <property type="entry name" value="Lysozyme-like_dom_sf"/>
</dbReference>
<reference evidence="8 9" key="1">
    <citation type="journal article" date="2019" name="Nat. Ecol. Evol.">
        <title>Megaphylogeny resolves global patterns of mushroom evolution.</title>
        <authorList>
            <person name="Varga T."/>
            <person name="Krizsan K."/>
            <person name="Foldi C."/>
            <person name="Dima B."/>
            <person name="Sanchez-Garcia M."/>
            <person name="Sanchez-Ramirez S."/>
            <person name="Szollosi G.J."/>
            <person name="Szarkandi J.G."/>
            <person name="Papp V."/>
            <person name="Albert L."/>
            <person name="Andreopoulos W."/>
            <person name="Angelini C."/>
            <person name="Antonin V."/>
            <person name="Barry K.W."/>
            <person name="Bougher N.L."/>
            <person name="Buchanan P."/>
            <person name="Buyck B."/>
            <person name="Bense V."/>
            <person name="Catcheside P."/>
            <person name="Chovatia M."/>
            <person name="Cooper J."/>
            <person name="Damon W."/>
            <person name="Desjardin D."/>
            <person name="Finy P."/>
            <person name="Geml J."/>
            <person name="Haridas S."/>
            <person name="Hughes K."/>
            <person name="Justo A."/>
            <person name="Karasinski D."/>
            <person name="Kautmanova I."/>
            <person name="Kiss B."/>
            <person name="Kocsube S."/>
            <person name="Kotiranta H."/>
            <person name="LaButti K.M."/>
            <person name="Lechner B.E."/>
            <person name="Liimatainen K."/>
            <person name="Lipzen A."/>
            <person name="Lukacs Z."/>
            <person name="Mihaltcheva S."/>
            <person name="Morgado L.N."/>
            <person name="Niskanen T."/>
            <person name="Noordeloos M.E."/>
            <person name="Ohm R.A."/>
            <person name="Ortiz-Santana B."/>
            <person name="Ovrebo C."/>
            <person name="Racz N."/>
            <person name="Riley R."/>
            <person name="Savchenko A."/>
            <person name="Shiryaev A."/>
            <person name="Soop K."/>
            <person name="Spirin V."/>
            <person name="Szebenyi C."/>
            <person name="Tomsovsky M."/>
            <person name="Tulloss R.E."/>
            <person name="Uehling J."/>
            <person name="Grigoriev I.V."/>
            <person name="Vagvolgyi C."/>
            <person name="Papp T."/>
            <person name="Martin F.M."/>
            <person name="Miettinen O."/>
            <person name="Hibbett D.S."/>
            <person name="Nagy L.G."/>
        </authorList>
    </citation>
    <scope>NUCLEOTIDE SEQUENCE [LARGE SCALE GENOMIC DNA]</scope>
    <source>
        <strain evidence="8 9">CBS 121175</strain>
    </source>
</reference>
<evidence type="ECO:0000256" key="5">
    <source>
        <dbReference type="ARBA" id="ARBA00023200"/>
    </source>
</evidence>
<organism evidence="8 9">
    <name type="scientific">Coprinopsis marcescibilis</name>
    <name type="common">Agaric fungus</name>
    <name type="synonym">Psathyrella marcescibilis</name>
    <dbReference type="NCBI Taxonomy" id="230819"/>
    <lineage>
        <taxon>Eukaryota</taxon>
        <taxon>Fungi</taxon>
        <taxon>Dikarya</taxon>
        <taxon>Basidiomycota</taxon>
        <taxon>Agaricomycotina</taxon>
        <taxon>Agaricomycetes</taxon>
        <taxon>Agaricomycetidae</taxon>
        <taxon>Agaricales</taxon>
        <taxon>Agaricineae</taxon>
        <taxon>Psathyrellaceae</taxon>
        <taxon>Coprinopsis</taxon>
    </lineage>
</organism>
<dbReference type="InterPro" id="IPR051018">
    <property type="entry name" value="Bacteriophage_GH24"/>
</dbReference>
<gene>
    <name evidence="8" type="ORF">FA15DRAFT_681441</name>
</gene>
<dbReference type="CDD" id="cd00737">
    <property type="entry name" value="lyz_endolysin_autolysin"/>
    <property type="match status" value="1"/>
</dbReference>
<keyword evidence="9" id="KW-1185">Reference proteome</keyword>
<dbReference type="PANTHER" id="PTHR38107:SF3">
    <property type="entry name" value="LYSOZYME RRRD-RELATED"/>
    <property type="match status" value="1"/>
</dbReference>
<dbReference type="Gene3D" id="1.10.530.40">
    <property type="match status" value="1"/>
</dbReference>
<accession>A0A5C3KRA1</accession>
<dbReference type="Pfam" id="PF00959">
    <property type="entry name" value="Phage_lysozyme"/>
    <property type="match status" value="1"/>
</dbReference>
<evidence type="ECO:0000256" key="4">
    <source>
        <dbReference type="ARBA" id="ARBA00022801"/>
    </source>
</evidence>
<keyword evidence="6" id="KW-0326">Glycosidase</keyword>
<evidence type="ECO:0000256" key="2">
    <source>
        <dbReference type="ARBA" id="ARBA00022529"/>
    </source>
</evidence>
<dbReference type="Proteomes" id="UP000307440">
    <property type="component" value="Unassembled WGS sequence"/>
</dbReference>
<keyword evidence="5" id="KW-1035">Host cytoplasm</keyword>
<comment type="catalytic activity">
    <reaction evidence="1">
        <text>Hydrolysis of (1-&gt;4)-beta-linkages between N-acetylmuramic acid and N-acetyl-D-glucosamine residues in a peptidoglycan and between N-acetyl-D-glucosamine residues in chitodextrins.</text>
        <dbReference type="EC" id="3.2.1.17"/>
    </reaction>
</comment>
<keyword evidence="2" id="KW-0929">Antimicrobial</keyword>